<comment type="caution">
    <text evidence="2">The sequence shown here is derived from an EMBL/GenBank/DDBJ whole genome shotgun (WGS) entry which is preliminary data.</text>
</comment>
<keyword evidence="3" id="KW-1185">Reference proteome</keyword>
<evidence type="ECO:0000256" key="1">
    <source>
        <dbReference type="SAM" id="Phobius"/>
    </source>
</evidence>
<dbReference type="RefSeq" id="WP_380631693.1">
    <property type="nucleotide sequence ID" value="NZ_JBHSQO010000001.1"/>
</dbReference>
<keyword evidence="1" id="KW-1133">Transmembrane helix</keyword>
<dbReference type="EMBL" id="JBHSQO010000001">
    <property type="protein sequence ID" value="MFC6087778.1"/>
    <property type="molecule type" value="Genomic_DNA"/>
</dbReference>
<keyword evidence="1" id="KW-0812">Transmembrane</keyword>
<evidence type="ECO:0000313" key="2">
    <source>
        <dbReference type="EMBL" id="MFC6087778.1"/>
    </source>
</evidence>
<feature type="transmembrane region" description="Helical" evidence="1">
    <location>
        <begin position="6"/>
        <end position="28"/>
    </location>
</feature>
<organism evidence="2 3">
    <name type="scientific">Saccharothrix lopnurensis</name>
    <dbReference type="NCBI Taxonomy" id="1670621"/>
    <lineage>
        <taxon>Bacteria</taxon>
        <taxon>Bacillati</taxon>
        <taxon>Actinomycetota</taxon>
        <taxon>Actinomycetes</taxon>
        <taxon>Pseudonocardiales</taxon>
        <taxon>Pseudonocardiaceae</taxon>
        <taxon>Saccharothrix</taxon>
    </lineage>
</organism>
<evidence type="ECO:0000313" key="3">
    <source>
        <dbReference type="Proteomes" id="UP001596220"/>
    </source>
</evidence>
<keyword evidence="1" id="KW-0472">Membrane</keyword>
<dbReference type="InterPro" id="IPR011726">
    <property type="entry name" value="KdpF"/>
</dbReference>
<reference evidence="3" key="1">
    <citation type="journal article" date="2019" name="Int. J. Syst. Evol. Microbiol.">
        <title>The Global Catalogue of Microorganisms (GCM) 10K type strain sequencing project: providing services to taxonomists for standard genome sequencing and annotation.</title>
        <authorList>
            <consortium name="The Broad Institute Genomics Platform"/>
            <consortium name="The Broad Institute Genome Sequencing Center for Infectious Disease"/>
            <person name="Wu L."/>
            <person name="Ma J."/>
        </authorList>
    </citation>
    <scope>NUCLEOTIDE SEQUENCE [LARGE SCALE GENOMIC DNA]</scope>
    <source>
        <strain evidence="3">CGMCC 4.7246</strain>
    </source>
</reference>
<sequence length="33" mass="3431">MNGTGVVANAVAGVLALGLLVYLFVALVRPERF</sequence>
<proteinExistence type="predicted"/>
<dbReference type="Pfam" id="PF09604">
    <property type="entry name" value="Potass_KdpF"/>
    <property type="match status" value="1"/>
</dbReference>
<name>A0ABW1NWS9_9PSEU</name>
<protein>
    <submittedName>
        <fullName evidence="2">K(+)-transporting ATPase subunit F</fullName>
    </submittedName>
</protein>
<dbReference type="NCBIfam" id="TIGR02115">
    <property type="entry name" value="potass_kdpF"/>
    <property type="match status" value="1"/>
</dbReference>
<gene>
    <name evidence="2" type="primary">kdpF</name>
    <name evidence="2" type="ORF">ACFP3R_00665</name>
</gene>
<dbReference type="Proteomes" id="UP001596220">
    <property type="component" value="Unassembled WGS sequence"/>
</dbReference>
<accession>A0ABW1NWS9</accession>